<sequence>MNTLFAHATAMHSQQHAVFCPVLYTLTLFRDEEKRTVELGYSAGRLLERLLQQPGEVIERDTLVAYAWADRVVGPGSLNQQVYTLRKILGDEKNLQIIQTVPRRGYRLNPTFVIELSTLANKPQATTPATVPAPEPVSASPASAPAGFFAGLRRQLVAIGTITIAVAGYVFTQPAPELYASVQKVGASTVMYVDQQEPQVQQLIDTTRTLSDRLLRLSEHPVELAIVGNANGNYQVYCSLNSGQHHVLNLHRNEIQSVSDARLRSCVE</sequence>
<reference evidence="4" key="1">
    <citation type="submission" date="2024-07" db="EMBL/GenBank/DDBJ databases">
        <authorList>
            <person name="Biller S.J."/>
        </authorList>
    </citation>
    <scope>NUCLEOTIDE SEQUENCE</scope>
    <source>
        <strain evidence="4">WC2401</strain>
    </source>
</reference>
<evidence type="ECO:0000256" key="1">
    <source>
        <dbReference type="ARBA" id="ARBA00023125"/>
    </source>
</evidence>
<evidence type="ECO:0000313" key="4">
    <source>
        <dbReference type="EMBL" id="XDV04204.1"/>
    </source>
</evidence>
<dbReference type="GO" id="GO:0000160">
    <property type="term" value="P:phosphorelay signal transduction system"/>
    <property type="evidence" value="ECO:0007669"/>
    <property type="project" value="InterPro"/>
</dbReference>
<dbReference type="InterPro" id="IPR036388">
    <property type="entry name" value="WH-like_DNA-bd_sf"/>
</dbReference>
<keyword evidence="1 2" id="KW-0238">DNA-binding</keyword>
<dbReference type="InterPro" id="IPR016032">
    <property type="entry name" value="Sig_transdc_resp-reg_C-effctor"/>
</dbReference>
<proteinExistence type="predicted"/>
<dbReference type="RefSeq" id="WP_369781643.1">
    <property type="nucleotide sequence ID" value="NZ_CP165623.1"/>
</dbReference>
<gene>
    <name evidence="4" type="ORF">AB3G35_14010</name>
</gene>
<dbReference type="Pfam" id="PF00486">
    <property type="entry name" value="Trans_reg_C"/>
    <property type="match status" value="1"/>
</dbReference>
<evidence type="ECO:0000256" key="2">
    <source>
        <dbReference type="PROSITE-ProRule" id="PRU01091"/>
    </source>
</evidence>
<feature type="domain" description="OmpR/PhoB-type" evidence="3">
    <location>
        <begin position="9"/>
        <end position="110"/>
    </location>
</feature>
<dbReference type="GO" id="GO:0003677">
    <property type="term" value="F:DNA binding"/>
    <property type="evidence" value="ECO:0007669"/>
    <property type="project" value="UniProtKB-UniRule"/>
</dbReference>
<feature type="DNA-binding region" description="OmpR/PhoB-type" evidence="2">
    <location>
        <begin position="9"/>
        <end position="110"/>
    </location>
</feature>
<evidence type="ECO:0000259" key="3">
    <source>
        <dbReference type="PROSITE" id="PS51755"/>
    </source>
</evidence>
<organism evidence="4">
    <name type="scientific">Pseudomonas sp. WC2401</name>
    <dbReference type="NCBI Taxonomy" id="3234143"/>
    <lineage>
        <taxon>Bacteria</taxon>
        <taxon>Pseudomonadati</taxon>
        <taxon>Pseudomonadota</taxon>
        <taxon>Gammaproteobacteria</taxon>
        <taxon>Pseudomonadales</taxon>
        <taxon>Pseudomonadaceae</taxon>
        <taxon>Pseudomonas</taxon>
    </lineage>
</organism>
<dbReference type="CDD" id="cd00383">
    <property type="entry name" value="trans_reg_C"/>
    <property type="match status" value="1"/>
</dbReference>
<dbReference type="PROSITE" id="PS51755">
    <property type="entry name" value="OMPR_PHOB"/>
    <property type="match status" value="1"/>
</dbReference>
<name>A0AB39WUL5_9PSED</name>
<accession>A0AB39WUL5</accession>
<dbReference type="GO" id="GO:0006355">
    <property type="term" value="P:regulation of DNA-templated transcription"/>
    <property type="evidence" value="ECO:0007669"/>
    <property type="project" value="InterPro"/>
</dbReference>
<dbReference type="AlphaFoldDB" id="A0AB39WUL5"/>
<dbReference type="Gene3D" id="1.10.10.10">
    <property type="entry name" value="Winged helix-like DNA-binding domain superfamily/Winged helix DNA-binding domain"/>
    <property type="match status" value="1"/>
</dbReference>
<dbReference type="InterPro" id="IPR001867">
    <property type="entry name" value="OmpR/PhoB-type_DNA-bd"/>
</dbReference>
<dbReference type="SUPFAM" id="SSF46894">
    <property type="entry name" value="C-terminal effector domain of the bipartite response regulators"/>
    <property type="match status" value="1"/>
</dbReference>
<dbReference type="EMBL" id="CP165623">
    <property type="protein sequence ID" value="XDV04204.1"/>
    <property type="molecule type" value="Genomic_DNA"/>
</dbReference>
<dbReference type="SMART" id="SM00862">
    <property type="entry name" value="Trans_reg_C"/>
    <property type="match status" value="1"/>
</dbReference>
<protein>
    <submittedName>
        <fullName evidence="4">Transcriptional regulator</fullName>
    </submittedName>
</protein>